<feature type="region of interest" description="Disordered" evidence="1">
    <location>
        <begin position="1"/>
        <end position="22"/>
    </location>
</feature>
<evidence type="ECO:0000313" key="2">
    <source>
        <dbReference type="EMBL" id="GMT00563.1"/>
    </source>
</evidence>
<sequence length="136" mass="15382">VDPLSVMPNGDKSSQERRESPLGLEWNVDRSIDLAKNLQNMTIKRPYNGRLQCPIKHGGSVKQRGRPDHIVGALQCAVDAKDEFKEAEEPKKDNRRKRKLVSLRSLIDPKSVSILDRNLKKRPKPGKGLVFDSSEE</sequence>
<comment type="caution">
    <text evidence="2">The sequence shown here is derived from an EMBL/GenBank/DDBJ whole genome shotgun (WGS) entry which is preliminary data.</text>
</comment>
<accession>A0AAV5U2H0</accession>
<proteinExistence type="predicted"/>
<gene>
    <name evidence="2" type="ORF">PENTCL1PPCAC_22737</name>
</gene>
<evidence type="ECO:0000256" key="1">
    <source>
        <dbReference type="SAM" id="MobiDB-lite"/>
    </source>
</evidence>
<evidence type="ECO:0000313" key="3">
    <source>
        <dbReference type="Proteomes" id="UP001432027"/>
    </source>
</evidence>
<reference evidence="2" key="1">
    <citation type="submission" date="2023-10" db="EMBL/GenBank/DDBJ databases">
        <title>Genome assembly of Pristionchus species.</title>
        <authorList>
            <person name="Yoshida K."/>
            <person name="Sommer R.J."/>
        </authorList>
    </citation>
    <scope>NUCLEOTIDE SEQUENCE</scope>
    <source>
        <strain evidence="2">RS0144</strain>
    </source>
</reference>
<dbReference type="AlphaFoldDB" id="A0AAV5U2H0"/>
<organism evidence="2 3">
    <name type="scientific">Pristionchus entomophagus</name>
    <dbReference type="NCBI Taxonomy" id="358040"/>
    <lineage>
        <taxon>Eukaryota</taxon>
        <taxon>Metazoa</taxon>
        <taxon>Ecdysozoa</taxon>
        <taxon>Nematoda</taxon>
        <taxon>Chromadorea</taxon>
        <taxon>Rhabditida</taxon>
        <taxon>Rhabditina</taxon>
        <taxon>Diplogasteromorpha</taxon>
        <taxon>Diplogasteroidea</taxon>
        <taxon>Neodiplogasteridae</taxon>
        <taxon>Pristionchus</taxon>
    </lineage>
</organism>
<protein>
    <submittedName>
        <fullName evidence="2">Uncharacterized protein</fullName>
    </submittedName>
</protein>
<dbReference type="Proteomes" id="UP001432027">
    <property type="component" value="Unassembled WGS sequence"/>
</dbReference>
<feature type="non-terminal residue" evidence="2">
    <location>
        <position position="1"/>
    </location>
</feature>
<keyword evidence="3" id="KW-1185">Reference proteome</keyword>
<feature type="region of interest" description="Disordered" evidence="1">
    <location>
        <begin position="117"/>
        <end position="136"/>
    </location>
</feature>
<name>A0AAV5U2H0_9BILA</name>
<dbReference type="EMBL" id="BTSX01000005">
    <property type="protein sequence ID" value="GMT00563.1"/>
    <property type="molecule type" value="Genomic_DNA"/>
</dbReference>